<dbReference type="SUPFAM" id="SSF54862">
    <property type="entry name" value="4Fe-4S ferredoxins"/>
    <property type="match status" value="1"/>
</dbReference>
<dbReference type="PROSITE" id="PS00198">
    <property type="entry name" value="4FE4S_FER_1"/>
    <property type="match status" value="1"/>
</dbReference>
<dbReference type="PROSITE" id="PS51379">
    <property type="entry name" value="4FE4S_FER_2"/>
    <property type="match status" value="1"/>
</dbReference>
<evidence type="ECO:0000313" key="6">
    <source>
        <dbReference type="Proteomes" id="UP000718564"/>
    </source>
</evidence>
<dbReference type="Proteomes" id="UP000718564">
    <property type="component" value="Unassembled WGS sequence"/>
</dbReference>
<dbReference type="EMBL" id="QMEB01000275">
    <property type="protein sequence ID" value="NMG22556.1"/>
    <property type="molecule type" value="Genomic_DNA"/>
</dbReference>
<keyword evidence="1" id="KW-0479">Metal-binding</keyword>
<dbReference type="InterPro" id="IPR017896">
    <property type="entry name" value="4Fe4S_Fe-S-bd"/>
</dbReference>
<dbReference type="RefSeq" id="WP_169157750.1">
    <property type="nucleotide sequence ID" value="NZ_CAWPJE010000278.1"/>
</dbReference>
<evidence type="ECO:0000256" key="3">
    <source>
        <dbReference type="ARBA" id="ARBA00023014"/>
    </source>
</evidence>
<evidence type="ECO:0000256" key="1">
    <source>
        <dbReference type="ARBA" id="ARBA00022723"/>
    </source>
</evidence>
<evidence type="ECO:0000259" key="4">
    <source>
        <dbReference type="PROSITE" id="PS51379"/>
    </source>
</evidence>
<keyword evidence="3" id="KW-0411">Iron-sulfur</keyword>
<proteinExistence type="predicted"/>
<evidence type="ECO:0000313" key="5">
    <source>
        <dbReference type="EMBL" id="NMG22556.1"/>
    </source>
</evidence>
<dbReference type="InterPro" id="IPR017900">
    <property type="entry name" value="4Fe4S_Fe_S_CS"/>
</dbReference>
<organism evidence="5 6">
    <name type="scientific">Brasilonema bromeliae SPC951</name>
    <dbReference type="NCBI Taxonomy" id="385972"/>
    <lineage>
        <taxon>Bacteria</taxon>
        <taxon>Bacillati</taxon>
        <taxon>Cyanobacteriota</taxon>
        <taxon>Cyanophyceae</taxon>
        <taxon>Nostocales</taxon>
        <taxon>Scytonemataceae</taxon>
        <taxon>Brasilonema</taxon>
        <taxon>Bromeliae group (in: Brasilonema)</taxon>
    </lineage>
</organism>
<keyword evidence="6" id="KW-1185">Reference proteome</keyword>
<evidence type="ECO:0000256" key="2">
    <source>
        <dbReference type="ARBA" id="ARBA00023004"/>
    </source>
</evidence>
<dbReference type="Gene3D" id="3.30.70.20">
    <property type="match status" value="1"/>
</dbReference>
<reference evidence="5 6" key="1">
    <citation type="submission" date="2018-06" db="EMBL/GenBank/DDBJ databases">
        <title>Comparative genomics of Brasilonema spp. strains.</title>
        <authorList>
            <person name="Alvarenga D.O."/>
            <person name="Fiore M.F."/>
            <person name="Varani A.M."/>
        </authorList>
    </citation>
    <scope>NUCLEOTIDE SEQUENCE [LARGE SCALE GENOMIC DNA]</scope>
    <source>
        <strain evidence="5 6">SPC951</strain>
    </source>
</reference>
<gene>
    <name evidence="5" type="ORF">DP116_25145</name>
</gene>
<accession>A0ABX1PFC2</accession>
<feature type="domain" description="4Fe-4S ferredoxin-type" evidence="4">
    <location>
        <begin position="1"/>
        <end position="29"/>
    </location>
</feature>
<keyword evidence="2" id="KW-0408">Iron</keyword>
<sequence length="115" mass="13041">MAYKITSKCISCKLCLSACPTGAIKIVDGLHWIDPNLCTNCDGTAYSVPQCAAGCPTCDGCIKERGDYWESWFATYNKLVTKLTKKEEYWDNWFNFYSQKFSEQIQKHQTSGIEA</sequence>
<name>A0ABX1PFC2_9CYAN</name>
<dbReference type="Pfam" id="PF00037">
    <property type="entry name" value="Fer4"/>
    <property type="match status" value="1"/>
</dbReference>
<protein>
    <submittedName>
        <fullName evidence="5">Ferredoxin</fullName>
    </submittedName>
</protein>
<comment type="caution">
    <text evidence="5">The sequence shown here is derived from an EMBL/GenBank/DDBJ whole genome shotgun (WGS) entry which is preliminary data.</text>
</comment>